<dbReference type="InterPro" id="IPR017441">
    <property type="entry name" value="Protein_kinase_ATP_BS"/>
</dbReference>
<organism evidence="7 8">
    <name type="scientific">Limnoglobus roseus</name>
    <dbReference type="NCBI Taxonomy" id="2598579"/>
    <lineage>
        <taxon>Bacteria</taxon>
        <taxon>Pseudomonadati</taxon>
        <taxon>Planctomycetota</taxon>
        <taxon>Planctomycetia</taxon>
        <taxon>Gemmatales</taxon>
        <taxon>Gemmataceae</taxon>
        <taxon>Limnoglobus</taxon>
    </lineage>
</organism>
<dbReference type="RefSeq" id="WP_149108626.1">
    <property type="nucleotide sequence ID" value="NZ_CP042425.1"/>
</dbReference>
<dbReference type="Pfam" id="PF13374">
    <property type="entry name" value="TPR_10"/>
    <property type="match status" value="1"/>
</dbReference>
<evidence type="ECO:0000313" key="7">
    <source>
        <dbReference type="EMBL" id="QEL13675.1"/>
    </source>
</evidence>
<keyword evidence="2 5" id="KW-0547">Nucleotide-binding</keyword>
<dbReference type="GO" id="GO:0004674">
    <property type="term" value="F:protein serine/threonine kinase activity"/>
    <property type="evidence" value="ECO:0007669"/>
    <property type="project" value="UniProtKB-KW"/>
</dbReference>
<dbReference type="OrthoDB" id="6111975at2"/>
<keyword evidence="8" id="KW-1185">Reference proteome</keyword>
<sequence>MTRQLLPSAGQDFDDPRVVVALERYLEALEAGRAPDRDAFLREHSDIADVLEECLSGLEFLQHAAPKEATERTPERLDEYRILREVGRGGMGVVYEAERTTDGRRVAVKTLPLATGWQPIDRERFRNEARAVGMLDHPNIVPILAVGCDRGIHYFVMPLIVGSSLAILGDPDHAPAASTVPYAAAGDPRPDAIPLPTPATELPKSSKEIVRLIVQAAEALAHAHDRGIVHRDVKPANCLVDAHGHLWVVDFGLARLSGATRLTRTGAMVGTLQYMAPEQLDAGRGIVDQRTDLYSLGATLYELLTRRPLFAVQDRGQFVAAILNEEPRPPRAINPMVPYDLETITLKLLAKEPSDRYPSAETLIADFKQFLAEKPIAARRPSRGQRMGRWMSRHRGLSLTAAAAVFGVLVLQGVNTVRLMNRESALLTEREVVRTAVDEMYTAFADRVLSRTDGLEADQRDFLVKARDQYTRLAALEGANPGDQLAAARSWRRVGDIDQLLGDPVAAEKSYRESQAILTAFTSASTEVLREVAATANNLGNLYRVTGRTEAADESYATAAATLRTLSEAQPATAEDRFEAAGVEHNRGLICQLQDRHRDAVERFRAAQTRFAQLATEFPNRAELVEHTAFVGHNLGVSLHCQNQDAPAADALRESLLLWEKAQKFPQRPPETRRRAARTRLELARVRIAQKRPDEAQALAEQGVTAFAALASASPRVPRYRLDEAVARLVLAESLATQDQRPAARRELDRARESLLASSAESPSELATAYCLQAQLDAAESQLLEAAAAVRQAEAWAARIPQAATAERTRLRIERVRDTIREHGGHQ</sequence>
<dbReference type="KEGG" id="lrs:PX52LOC_00533"/>
<feature type="binding site" evidence="5">
    <location>
        <position position="109"/>
    </location>
    <ligand>
        <name>ATP</name>
        <dbReference type="ChEBI" id="CHEBI:30616"/>
    </ligand>
</feature>
<gene>
    <name evidence="7" type="ORF">PX52LOC_00533</name>
</gene>
<evidence type="ECO:0000256" key="4">
    <source>
        <dbReference type="ARBA" id="ARBA00022840"/>
    </source>
</evidence>
<evidence type="ECO:0000256" key="5">
    <source>
        <dbReference type="PROSITE-ProRule" id="PRU10141"/>
    </source>
</evidence>
<evidence type="ECO:0000256" key="1">
    <source>
        <dbReference type="ARBA" id="ARBA00022679"/>
    </source>
</evidence>
<reference evidence="8" key="1">
    <citation type="submission" date="2019-08" db="EMBL/GenBank/DDBJ databases">
        <title>Limnoglobus roseus gen. nov., sp. nov., a novel freshwater planctomycete with a giant genome from the family Gemmataceae.</title>
        <authorList>
            <person name="Kulichevskaya I.S."/>
            <person name="Naumoff D.G."/>
            <person name="Miroshnikov K."/>
            <person name="Ivanova A."/>
            <person name="Philippov D.A."/>
            <person name="Hakobyan A."/>
            <person name="Rijpstra I.C."/>
            <person name="Sinninghe Damste J.S."/>
            <person name="Liesack W."/>
            <person name="Dedysh S.N."/>
        </authorList>
    </citation>
    <scope>NUCLEOTIDE SEQUENCE [LARGE SCALE GENOMIC DNA]</scope>
    <source>
        <strain evidence="8">PX52</strain>
    </source>
</reference>
<protein>
    <submittedName>
        <fullName evidence="7">Serine/threonine protein kinase</fullName>
    </submittedName>
</protein>
<dbReference type="EMBL" id="CP042425">
    <property type="protein sequence ID" value="QEL13675.1"/>
    <property type="molecule type" value="Genomic_DNA"/>
</dbReference>
<dbReference type="AlphaFoldDB" id="A0A5C1A5Q4"/>
<keyword evidence="3 7" id="KW-0418">Kinase</keyword>
<dbReference type="InterPro" id="IPR011009">
    <property type="entry name" value="Kinase-like_dom_sf"/>
</dbReference>
<dbReference type="InterPro" id="IPR000719">
    <property type="entry name" value="Prot_kinase_dom"/>
</dbReference>
<dbReference type="Pfam" id="PF00069">
    <property type="entry name" value="Pkinase"/>
    <property type="match status" value="1"/>
</dbReference>
<evidence type="ECO:0000256" key="2">
    <source>
        <dbReference type="ARBA" id="ARBA00022741"/>
    </source>
</evidence>
<evidence type="ECO:0000313" key="8">
    <source>
        <dbReference type="Proteomes" id="UP000324974"/>
    </source>
</evidence>
<evidence type="ECO:0000256" key="3">
    <source>
        <dbReference type="ARBA" id="ARBA00022777"/>
    </source>
</evidence>
<dbReference type="SMART" id="SM00220">
    <property type="entry name" value="S_TKc"/>
    <property type="match status" value="1"/>
</dbReference>
<dbReference type="Gene3D" id="1.10.510.10">
    <property type="entry name" value="Transferase(Phosphotransferase) domain 1"/>
    <property type="match status" value="1"/>
</dbReference>
<proteinExistence type="predicted"/>
<dbReference type="Proteomes" id="UP000324974">
    <property type="component" value="Chromosome"/>
</dbReference>
<keyword evidence="7" id="KW-0723">Serine/threonine-protein kinase</keyword>
<feature type="domain" description="Protein kinase" evidence="6">
    <location>
        <begin position="80"/>
        <end position="371"/>
    </location>
</feature>
<dbReference type="SUPFAM" id="SSF56112">
    <property type="entry name" value="Protein kinase-like (PK-like)"/>
    <property type="match status" value="1"/>
</dbReference>
<dbReference type="InterPro" id="IPR008271">
    <property type="entry name" value="Ser/Thr_kinase_AS"/>
</dbReference>
<dbReference type="Gene3D" id="3.30.200.20">
    <property type="entry name" value="Phosphorylase Kinase, domain 1"/>
    <property type="match status" value="1"/>
</dbReference>
<dbReference type="Gene3D" id="1.25.40.10">
    <property type="entry name" value="Tetratricopeptide repeat domain"/>
    <property type="match status" value="2"/>
</dbReference>
<dbReference type="GO" id="GO:0005524">
    <property type="term" value="F:ATP binding"/>
    <property type="evidence" value="ECO:0007669"/>
    <property type="project" value="UniProtKB-UniRule"/>
</dbReference>
<dbReference type="CDD" id="cd14014">
    <property type="entry name" value="STKc_PknB_like"/>
    <property type="match status" value="1"/>
</dbReference>
<keyword evidence="4 5" id="KW-0067">ATP-binding</keyword>
<evidence type="ECO:0000259" key="6">
    <source>
        <dbReference type="PROSITE" id="PS50011"/>
    </source>
</evidence>
<dbReference type="PROSITE" id="PS00107">
    <property type="entry name" value="PROTEIN_KINASE_ATP"/>
    <property type="match status" value="1"/>
</dbReference>
<dbReference type="PROSITE" id="PS50011">
    <property type="entry name" value="PROTEIN_KINASE_DOM"/>
    <property type="match status" value="1"/>
</dbReference>
<keyword evidence="1" id="KW-0808">Transferase</keyword>
<dbReference type="InterPro" id="IPR011990">
    <property type="entry name" value="TPR-like_helical_dom_sf"/>
</dbReference>
<accession>A0A5C1A5Q4</accession>
<name>A0A5C1A5Q4_9BACT</name>
<dbReference type="PANTHER" id="PTHR43289:SF34">
    <property type="entry name" value="SERINE_THREONINE-PROTEIN KINASE YBDM-RELATED"/>
    <property type="match status" value="1"/>
</dbReference>
<dbReference type="PANTHER" id="PTHR43289">
    <property type="entry name" value="MITOGEN-ACTIVATED PROTEIN KINASE KINASE KINASE 20-RELATED"/>
    <property type="match status" value="1"/>
</dbReference>
<dbReference type="SUPFAM" id="SSF48452">
    <property type="entry name" value="TPR-like"/>
    <property type="match status" value="2"/>
</dbReference>
<dbReference type="PROSITE" id="PS00108">
    <property type="entry name" value="PROTEIN_KINASE_ST"/>
    <property type="match status" value="1"/>
</dbReference>